<dbReference type="GO" id="GO:0005634">
    <property type="term" value="C:nucleus"/>
    <property type="evidence" value="ECO:0007669"/>
    <property type="project" value="UniProtKB-SubCell"/>
</dbReference>
<dbReference type="InterPro" id="IPR020993">
    <property type="entry name" value="Centromere_CenpK"/>
</dbReference>
<reference evidence="9 10" key="1">
    <citation type="submission" date="2018-05" db="EMBL/GenBank/DDBJ databases">
        <title>Draft genome sequence of Scytalidium lignicola DSM 105466, a ubiquitous saprotrophic fungus.</title>
        <authorList>
            <person name="Buettner E."/>
            <person name="Gebauer A.M."/>
            <person name="Hofrichter M."/>
            <person name="Liers C."/>
            <person name="Kellner H."/>
        </authorList>
    </citation>
    <scope>NUCLEOTIDE SEQUENCE [LARGE SCALE GENOMIC DNA]</scope>
    <source>
        <strain evidence="9 10">DSM 105466</strain>
    </source>
</reference>
<comment type="caution">
    <text evidence="9">The sequence shown here is derived from an EMBL/GenBank/DDBJ whole genome shotgun (WGS) entry which is preliminary data.</text>
</comment>
<keyword evidence="7" id="KW-0137">Centromere</keyword>
<organism evidence="9 10">
    <name type="scientific">Scytalidium lignicola</name>
    <name type="common">Hyphomycete</name>
    <dbReference type="NCBI Taxonomy" id="5539"/>
    <lineage>
        <taxon>Eukaryota</taxon>
        <taxon>Fungi</taxon>
        <taxon>Dikarya</taxon>
        <taxon>Ascomycota</taxon>
        <taxon>Pezizomycotina</taxon>
        <taxon>Leotiomycetes</taxon>
        <taxon>Leotiomycetes incertae sedis</taxon>
        <taxon>Scytalidium</taxon>
    </lineage>
</organism>
<feature type="non-terminal residue" evidence="9">
    <location>
        <position position="1"/>
    </location>
</feature>
<evidence type="ECO:0000256" key="4">
    <source>
        <dbReference type="ARBA" id="ARBA00022454"/>
    </source>
</evidence>
<gene>
    <name evidence="9" type="ORF">B7463_g253</name>
</gene>
<evidence type="ECO:0000256" key="3">
    <source>
        <dbReference type="ARBA" id="ARBA00005795"/>
    </source>
</evidence>
<dbReference type="PANTHER" id="PTHR14401">
    <property type="entry name" value="CENTROMERE PROTEIN K"/>
    <property type="match status" value="1"/>
</dbReference>
<dbReference type="PANTHER" id="PTHR14401:SF6">
    <property type="entry name" value="CENTROMERE PROTEIN K"/>
    <property type="match status" value="1"/>
</dbReference>
<keyword evidence="5 8" id="KW-0175">Coiled coil</keyword>
<dbReference type="GO" id="GO:0000775">
    <property type="term" value="C:chromosome, centromeric region"/>
    <property type="evidence" value="ECO:0007669"/>
    <property type="project" value="UniProtKB-SubCell"/>
</dbReference>
<evidence type="ECO:0000256" key="6">
    <source>
        <dbReference type="ARBA" id="ARBA00023242"/>
    </source>
</evidence>
<evidence type="ECO:0000256" key="8">
    <source>
        <dbReference type="SAM" id="Coils"/>
    </source>
</evidence>
<accession>A0A3E2HRR8</accession>
<feature type="coiled-coil region" evidence="8">
    <location>
        <begin position="13"/>
        <end position="40"/>
    </location>
</feature>
<protein>
    <submittedName>
        <fullName evidence="9">Uncharacterized protein</fullName>
    </submittedName>
</protein>
<dbReference type="EMBL" id="NCSJ02000002">
    <property type="protein sequence ID" value="RFU36055.1"/>
    <property type="molecule type" value="Genomic_DNA"/>
</dbReference>
<evidence type="ECO:0000256" key="1">
    <source>
        <dbReference type="ARBA" id="ARBA00004123"/>
    </source>
</evidence>
<dbReference type="GO" id="GO:0000070">
    <property type="term" value="P:mitotic sister chromatid segregation"/>
    <property type="evidence" value="ECO:0007669"/>
    <property type="project" value="TreeGrafter"/>
</dbReference>
<feature type="non-terminal residue" evidence="9">
    <location>
        <position position="327"/>
    </location>
</feature>
<dbReference type="OMA" id="IAQFHPK"/>
<evidence type="ECO:0000313" key="10">
    <source>
        <dbReference type="Proteomes" id="UP000258309"/>
    </source>
</evidence>
<dbReference type="Proteomes" id="UP000258309">
    <property type="component" value="Unassembled WGS sequence"/>
</dbReference>
<dbReference type="AlphaFoldDB" id="A0A3E2HRR8"/>
<name>A0A3E2HRR8_SCYLI</name>
<feature type="coiled-coil region" evidence="8">
    <location>
        <begin position="110"/>
        <end position="151"/>
    </location>
</feature>
<keyword evidence="4" id="KW-0158">Chromosome</keyword>
<sequence length="327" mass="36890">MDNSLLRVTAAHTARLDRTLKTLQDKVKEQEAVLEKLRASTVPIDSRPSTDPKAHLHQLRALTHAYQSITGEPPYLPPPDSPLPGLIAIRSTDKCIRETQECILKTEGDLRTIQERIKREKDDLKDATIIQTGLETRIASLQQELADHTQKPAAQVVKEMMREIRRKINYYDSETDKLVKAFNAFIDDHLAALLAAEELGGPVVGELLDVDDAMLEAGFNNQGRAKKPKEKPNDGKRQRTIEEIWGFKPANSEEWNEREAAAAEMRDLTEQLLNNIVEAEGDGPGSYVQLQRESAAARFLVRAKVAQFHPRDANKLRLIDFGRELYD</sequence>
<evidence type="ECO:0000256" key="2">
    <source>
        <dbReference type="ARBA" id="ARBA00004584"/>
    </source>
</evidence>
<dbReference type="OrthoDB" id="9445768at2759"/>
<evidence type="ECO:0000313" key="9">
    <source>
        <dbReference type="EMBL" id="RFU36055.1"/>
    </source>
</evidence>
<keyword evidence="6" id="KW-0539">Nucleus</keyword>
<proteinExistence type="inferred from homology"/>
<dbReference type="GO" id="GO:0051382">
    <property type="term" value="P:kinetochore assembly"/>
    <property type="evidence" value="ECO:0007669"/>
    <property type="project" value="InterPro"/>
</dbReference>
<keyword evidence="10" id="KW-1185">Reference proteome</keyword>
<evidence type="ECO:0000256" key="7">
    <source>
        <dbReference type="ARBA" id="ARBA00023328"/>
    </source>
</evidence>
<comment type="similarity">
    <text evidence="3">Belongs to the CENP-K/MCM22 family.</text>
</comment>
<evidence type="ECO:0000256" key="5">
    <source>
        <dbReference type="ARBA" id="ARBA00023054"/>
    </source>
</evidence>
<comment type="subcellular location">
    <subcellularLocation>
        <location evidence="2">Chromosome</location>
        <location evidence="2">Centromere</location>
    </subcellularLocation>
    <subcellularLocation>
        <location evidence="1">Nucleus</location>
    </subcellularLocation>
</comment>